<dbReference type="AlphaFoldDB" id="A0A927EX31"/>
<dbReference type="Proteomes" id="UP000632289">
    <property type="component" value="Unassembled WGS sequence"/>
</dbReference>
<protein>
    <submittedName>
        <fullName evidence="3">DUF1707 and DUF2154 domain-containing protein</fullName>
    </submittedName>
</protein>
<sequence>MDGELPDVRASDAERDEIAEVLRDALADGRLDTDEFGERLDAAYRARTRGELVPLVADLPQADHRAASPAPRAADGWADRFGGTASSRGGFALMGAFVRKGRWVAPRTFTAVAVWGGGEIDLREARFEDREIVIRATAVMGGVQIVVPPDAEVTVGGVGIMGGFDHSATGGGTPGAVRVRVTGLAFWGGVSVERKPLQSPGGERKGLPGGASPGT</sequence>
<dbReference type="EMBL" id="JACXYU010000002">
    <property type="protein sequence ID" value="MBD3931233.1"/>
    <property type="molecule type" value="Genomic_DNA"/>
</dbReference>
<accession>A0A927EX31</accession>
<evidence type="ECO:0000256" key="1">
    <source>
        <dbReference type="SAM" id="MobiDB-lite"/>
    </source>
</evidence>
<feature type="compositionally biased region" description="Basic and acidic residues" evidence="1">
    <location>
        <begin position="195"/>
        <end position="206"/>
    </location>
</feature>
<dbReference type="InterPro" id="IPR012551">
    <property type="entry name" value="DUF1707_SHOCT-like"/>
</dbReference>
<reference evidence="3" key="1">
    <citation type="submission" date="2020-09" db="EMBL/GenBank/DDBJ databases">
        <title>Secondary metabolite and genome analysis of marine Streptomyces chumphonensis KK1-2T.</title>
        <authorList>
            <person name="Phongsopitanun W."/>
            <person name="Kanchanasin P."/>
            <person name="Pittayakhajonwut P."/>
            <person name="Suwanborirux K."/>
            <person name="Tanasupawat S."/>
        </authorList>
    </citation>
    <scope>NUCLEOTIDE SEQUENCE</scope>
    <source>
        <strain evidence="3">KK1-2</strain>
    </source>
</reference>
<dbReference type="PANTHER" id="PTHR40763">
    <property type="entry name" value="MEMBRANE PROTEIN-RELATED"/>
    <property type="match status" value="1"/>
</dbReference>
<organism evidence="3 4">
    <name type="scientific">Streptomyces chumphonensis</name>
    <dbReference type="NCBI Taxonomy" id="1214925"/>
    <lineage>
        <taxon>Bacteria</taxon>
        <taxon>Bacillati</taxon>
        <taxon>Actinomycetota</taxon>
        <taxon>Actinomycetes</taxon>
        <taxon>Kitasatosporales</taxon>
        <taxon>Streptomycetaceae</taxon>
        <taxon>Streptomyces</taxon>
    </lineage>
</organism>
<gene>
    <name evidence="3" type="ORF">IF129_06615</name>
</gene>
<evidence type="ECO:0000313" key="3">
    <source>
        <dbReference type="EMBL" id="MBD3931233.1"/>
    </source>
</evidence>
<evidence type="ECO:0000259" key="2">
    <source>
        <dbReference type="Pfam" id="PF08044"/>
    </source>
</evidence>
<feature type="domain" description="DUF1707" evidence="2">
    <location>
        <begin position="8"/>
        <end position="60"/>
    </location>
</feature>
<dbReference type="PANTHER" id="PTHR40763:SF4">
    <property type="entry name" value="DUF1707 DOMAIN-CONTAINING PROTEIN"/>
    <property type="match status" value="1"/>
</dbReference>
<evidence type="ECO:0000313" key="4">
    <source>
        <dbReference type="Proteomes" id="UP000632289"/>
    </source>
</evidence>
<feature type="region of interest" description="Disordered" evidence="1">
    <location>
        <begin position="195"/>
        <end position="215"/>
    </location>
</feature>
<comment type="caution">
    <text evidence="3">The sequence shown here is derived from an EMBL/GenBank/DDBJ whole genome shotgun (WGS) entry which is preliminary data.</text>
</comment>
<proteinExistence type="predicted"/>
<name>A0A927EX31_9ACTN</name>
<dbReference type="Pfam" id="PF08044">
    <property type="entry name" value="DUF1707"/>
    <property type="match status" value="1"/>
</dbReference>
<dbReference type="RefSeq" id="WP_191208532.1">
    <property type="nucleotide sequence ID" value="NZ_BAABKL010000032.1"/>
</dbReference>
<keyword evidence="4" id="KW-1185">Reference proteome</keyword>